<feature type="transmembrane region" description="Helical" evidence="2">
    <location>
        <begin position="159"/>
        <end position="182"/>
    </location>
</feature>
<protein>
    <submittedName>
        <fullName evidence="3">Uncharacterized protein</fullName>
    </submittedName>
</protein>
<feature type="compositionally biased region" description="Basic and acidic residues" evidence="1">
    <location>
        <begin position="546"/>
        <end position="567"/>
    </location>
</feature>
<keyword evidence="2" id="KW-0472">Membrane</keyword>
<proteinExistence type="predicted"/>
<dbReference type="Proteomes" id="UP000094527">
    <property type="component" value="Unassembled WGS sequence"/>
</dbReference>
<feature type="compositionally biased region" description="Polar residues" evidence="1">
    <location>
        <begin position="414"/>
        <end position="424"/>
    </location>
</feature>
<reference evidence="3 4" key="1">
    <citation type="journal article" date="2016" name="Genome Biol. Evol.">
        <title>Gene Family Evolution Reflects Adaptation to Soil Environmental Stressors in the Genome of the Collembolan Orchesella cincta.</title>
        <authorList>
            <person name="Faddeeva-Vakhrusheva A."/>
            <person name="Derks M.F."/>
            <person name="Anvar S.Y."/>
            <person name="Agamennone V."/>
            <person name="Suring W."/>
            <person name="Smit S."/>
            <person name="van Straalen N.M."/>
            <person name="Roelofs D."/>
        </authorList>
    </citation>
    <scope>NUCLEOTIDE SEQUENCE [LARGE SCALE GENOMIC DNA]</scope>
    <source>
        <tissue evidence="3">Mixed pool</tissue>
    </source>
</reference>
<name>A0A1D2NCG3_ORCCI</name>
<evidence type="ECO:0000256" key="2">
    <source>
        <dbReference type="SAM" id="Phobius"/>
    </source>
</evidence>
<keyword evidence="2" id="KW-0812">Transmembrane</keyword>
<feature type="region of interest" description="Disordered" evidence="1">
    <location>
        <begin position="208"/>
        <end position="228"/>
    </location>
</feature>
<dbReference type="EMBL" id="LJIJ01000092">
    <property type="protein sequence ID" value="ODN02929.1"/>
    <property type="molecule type" value="Genomic_DNA"/>
</dbReference>
<feature type="transmembrane region" description="Helical" evidence="2">
    <location>
        <begin position="52"/>
        <end position="73"/>
    </location>
</feature>
<dbReference type="AlphaFoldDB" id="A0A1D2NCG3"/>
<feature type="region of interest" description="Disordered" evidence="1">
    <location>
        <begin position="512"/>
        <end position="602"/>
    </location>
</feature>
<evidence type="ECO:0000256" key="1">
    <source>
        <dbReference type="SAM" id="MobiDB-lite"/>
    </source>
</evidence>
<organism evidence="3 4">
    <name type="scientific">Orchesella cincta</name>
    <name type="common">Springtail</name>
    <name type="synonym">Podura cincta</name>
    <dbReference type="NCBI Taxonomy" id="48709"/>
    <lineage>
        <taxon>Eukaryota</taxon>
        <taxon>Metazoa</taxon>
        <taxon>Ecdysozoa</taxon>
        <taxon>Arthropoda</taxon>
        <taxon>Hexapoda</taxon>
        <taxon>Collembola</taxon>
        <taxon>Entomobryomorpha</taxon>
        <taxon>Entomobryoidea</taxon>
        <taxon>Orchesellidae</taxon>
        <taxon>Orchesellinae</taxon>
        <taxon>Orchesella</taxon>
    </lineage>
</organism>
<keyword evidence="2" id="KW-1133">Transmembrane helix</keyword>
<feature type="compositionally biased region" description="Polar residues" evidence="1">
    <location>
        <begin position="454"/>
        <end position="464"/>
    </location>
</feature>
<gene>
    <name evidence="3" type="ORF">Ocin01_03755</name>
</gene>
<comment type="caution">
    <text evidence="3">The sequence shown here is derived from an EMBL/GenBank/DDBJ whole genome shotgun (WGS) entry which is preliminary data.</text>
</comment>
<evidence type="ECO:0000313" key="4">
    <source>
        <dbReference type="Proteomes" id="UP000094527"/>
    </source>
</evidence>
<keyword evidence="4" id="KW-1185">Reference proteome</keyword>
<feature type="compositionally biased region" description="Polar residues" evidence="1">
    <location>
        <begin position="524"/>
        <end position="533"/>
    </location>
</feature>
<evidence type="ECO:0000313" key="3">
    <source>
        <dbReference type="EMBL" id="ODN02929.1"/>
    </source>
</evidence>
<sequence>MGKILGPKCFLSSTFFLLSILSTYGAVGIVLNYLQLSRVHNFGNWPFNLRPAFVAFIIIQSLIPAAGLFALLATCRKQALFLYCSGFILLGVFTCCMVFGAVCLRASSQDIVDDLYATFKKAPNNPDLIEWFENVQWQGCGANVSKTVRDMSLRLGIEMWIVGGISFLVAIFLLCGVTKLFIATGNSLSFNTRRLKTSRGDAIDINTGSQNVQPTATDTDANNNMSPVITSRSSFGQRGKLRSSEIRKKRLSAKGTERKLSKQLFSLAPILSHTKLVRSNSSRQKCVIHANPSKSFILGEVHSNIMAPAGDGVNEINDTYVDMLWNQPVEKNMSTISTTPNVISSMAVSDSTAPTSRKPVDFTNMMMNDSSMKTTLFTLVSERAFTPSLSQDCSIPFYNDMTRLPNNMEVTTLGQPSPHFSGNKQQRHLHTHPLPTEEESEEEECEVTQPPPTSNTTNVPLQGSGTTARANNNEDIGEIADLVNSQGVSVPPPPLTTSKYLTSSVRSTTLATIHEESESVKGTPGNTKGSSPASGCMTPDISPRQTETKIFHKEGEGPISECPKEDSSENDNNNSSKNIAGDNNSERNSMEKQPQGSLCLTGESISITEKMWSQEINNENESSATSVLSNLAKMPAVVVNEKAVQNEN</sequence>
<feature type="region of interest" description="Disordered" evidence="1">
    <location>
        <begin position="414"/>
        <end position="464"/>
    </location>
</feature>
<dbReference type="STRING" id="48709.A0A1D2NCG3"/>
<accession>A0A1D2NCG3</accession>
<feature type="compositionally biased region" description="Polar residues" evidence="1">
    <location>
        <begin position="591"/>
        <end position="602"/>
    </location>
</feature>
<feature type="compositionally biased region" description="Acidic residues" evidence="1">
    <location>
        <begin position="436"/>
        <end position="446"/>
    </location>
</feature>
<feature type="transmembrane region" description="Helical" evidence="2">
    <location>
        <begin position="80"/>
        <end position="102"/>
    </location>
</feature>